<comment type="caution">
    <text evidence="3">The sequence shown here is derived from an EMBL/GenBank/DDBJ whole genome shotgun (WGS) entry which is preliminary data.</text>
</comment>
<evidence type="ECO:0000313" key="3">
    <source>
        <dbReference type="EMBL" id="RMZ12653.1"/>
    </source>
</evidence>
<gene>
    <name evidence="3" type="ORF">D0862_02595</name>
</gene>
<dbReference type="SUPFAM" id="SSF53474">
    <property type="entry name" value="alpha/beta-Hydrolases"/>
    <property type="match status" value="1"/>
</dbReference>
<dbReference type="InterPro" id="IPR018712">
    <property type="entry name" value="Tle1-like_cat"/>
</dbReference>
<dbReference type="Proteomes" id="UP000281468">
    <property type="component" value="Unassembled WGS sequence"/>
</dbReference>
<evidence type="ECO:0000259" key="2">
    <source>
        <dbReference type="Pfam" id="PF09994"/>
    </source>
</evidence>
<organism evidence="3 4">
    <name type="scientific">Hortaea werneckii</name>
    <name type="common">Black yeast</name>
    <name type="synonym">Cladosporium werneckii</name>
    <dbReference type="NCBI Taxonomy" id="91943"/>
    <lineage>
        <taxon>Eukaryota</taxon>
        <taxon>Fungi</taxon>
        <taxon>Dikarya</taxon>
        <taxon>Ascomycota</taxon>
        <taxon>Pezizomycotina</taxon>
        <taxon>Dothideomycetes</taxon>
        <taxon>Dothideomycetidae</taxon>
        <taxon>Mycosphaerellales</taxon>
        <taxon>Teratosphaeriaceae</taxon>
        <taxon>Hortaea</taxon>
    </lineage>
</organism>
<evidence type="ECO:0000256" key="1">
    <source>
        <dbReference type="SAM" id="SignalP"/>
    </source>
</evidence>
<dbReference type="EMBL" id="QWIQ01000049">
    <property type="protein sequence ID" value="RMZ12653.1"/>
    <property type="molecule type" value="Genomic_DNA"/>
</dbReference>
<dbReference type="Pfam" id="PF09994">
    <property type="entry name" value="T6SS_Tle1-like_cat"/>
    <property type="match status" value="1"/>
</dbReference>
<feature type="domain" description="T6SS Phospholipase effector Tle1-like catalytic" evidence="2">
    <location>
        <begin position="66"/>
        <end position="360"/>
    </location>
</feature>
<dbReference type="InterPro" id="IPR029058">
    <property type="entry name" value="AB_hydrolase_fold"/>
</dbReference>
<reference evidence="3 4" key="1">
    <citation type="journal article" date="2018" name="BMC Genomics">
        <title>Genomic evidence for intraspecific hybridization in a clonal and extremely halotolerant yeast.</title>
        <authorList>
            <person name="Gostincar C."/>
            <person name="Stajich J.E."/>
            <person name="Zupancic J."/>
            <person name="Zalar P."/>
            <person name="Gunde-Cimerman N."/>
        </authorList>
    </citation>
    <scope>NUCLEOTIDE SEQUENCE [LARGE SCALE GENOMIC DNA]</scope>
    <source>
        <strain evidence="3 4">EXF-171</strain>
    </source>
</reference>
<proteinExistence type="predicted"/>
<dbReference type="PANTHER" id="PTHR33840">
    <property type="match status" value="1"/>
</dbReference>
<feature type="chain" id="PRO_5018017180" description="T6SS Phospholipase effector Tle1-like catalytic domain-containing protein" evidence="1">
    <location>
        <begin position="26"/>
        <end position="547"/>
    </location>
</feature>
<sequence>MSVCLVRRAFPLDLLLLLTMGKVSPWASSCKYPIQTGPAPQPLPTDRLPRDIRAVRDAATYRPSGRTIVVCLDGTGDKFDNDNSNIVHLVGCLKKDDPSQVTYYQSGIGTYDGGGLTNGVAAAFDMAIGSGLGVHIRDAYKFLMQTYHEGDKICLFGFSRGAYTARCLAGMIHKVGLLPAHNSAQLPFAYEFYKDDTPHGWMMSGEFKRTFCTDVNVYFVGAFDSVASVGFIPRTLPLSSTPFNKPLYFRHAMALDERRAKFKVARYQDREHIEPVADETPSIGAIHEQPEGAVRRFSEDLGAETLDEKDEVFHDAEEVQNTDILEVWFTGCHADVGGGAVGNDVRHKLSQIPLRWMLRQCFECDTGITFHTHRLAEEGLDVHTLWPKYTRLEQPVVDPPPHIVEKYENGELGHIRRRRAALQSSKRYDGQDHYKLRIWKDEQAGVPADHWVPEQVEDYFDALQPINDQLEVAKGWWVLEFLPVEVKLQNAARDAWTTRWAQNWGMFRPVMESEPNLHWTVRQRMKNQAGYQVRVRTNRDVAWRICV</sequence>
<evidence type="ECO:0000313" key="4">
    <source>
        <dbReference type="Proteomes" id="UP000281468"/>
    </source>
</evidence>
<protein>
    <recommendedName>
        <fullName evidence="2">T6SS Phospholipase effector Tle1-like catalytic domain-containing protein</fullName>
    </recommendedName>
</protein>
<feature type="signal peptide" evidence="1">
    <location>
        <begin position="1"/>
        <end position="25"/>
    </location>
</feature>
<accession>A0A3M7HH94</accession>
<dbReference type="AlphaFoldDB" id="A0A3M7HH94"/>
<name>A0A3M7HH94_HORWE</name>
<keyword evidence="1" id="KW-0732">Signal</keyword>
<dbReference type="PANTHER" id="PTHR33840:SF1">
    <property type="entry name" value="TLE1 PHOSPHOLIPASE DOMAIN-CONTAINING PROTEIN"/>
    <property type="match status" value="1"/>
</dbReference>